<keyword evidence="2" id="KW-0560">Oxidoreductase</keyword>
<dbReference type="InterPro" id="IPR044861">
    <property type="entry name" value="IPNS-like_FE2OG_OXY"/>
</dbReference>
<dbReference type="GO" id="GO:0051213">
    <property type="term" value="F:dioxygenase activity"/>
    <property type="evidence" value="ECO:0007669"/>
    <property type="project" value="UniProtKB-KW"/>
</dbReference>
<organism evidence="2 3">
    <name type="scientific">Glycine soja</name>
    <name type="common">Wild soybean</name>
    <dbReference type="NCBI Taxonomy" id="3848"/>
    <lineage>
        <taxon>Eukaryota</taxon>
        <taxon>Viridiplantae</taxon>
        <taxon>Streptophyta</taxon>
        <taxon>Embryophyta</taxon>
        <taxon>Tracheophyta</taxon>
        <taxon>Spermatophyta</taxon>
        <taxon>Magnoliopsida</taxon>
        <taxon>eudicotyledons</taxon>
        <taxon>Gunneridae</taxon>
        <taxon>Pentapetalae</taxon>
        <taxon>rosids</taxon>
        <taxon>fabids</taxon>
        <taxon>Fabales</taxon>
        <taxon>Fabaceae</taxon>
        <taxon>Papilionoideae</taxon>
        <taxon>50 kb inversion clade</taxon>
        <taxon>NPAAA clade</taxon>
        <taxon>indigoferoid/millettioid clade</taxon>
        <taxon>Phaseoleae</taxon>
        <taxon>Glycine</taxon>
        <taxon>Glycine subgen. Soja</taxon>
    </lineage>
</organism>
<dbReference type="Pfam" id="PF03171">
    <property type="entry name" value="2OG-FeII_Oxy"/>
    <property type="match status" value="1"/>
</dbReference>
<dbReference type="SUPFAM" id="SSF51197">
    <property type="entry name" value="Clavaminate synthase-like"/>
    <property type="match status" value="1"/>
</dbReference>
<comment type="caution">
    <text evidence="2">The sequence shown here is derived from an EMBL/GenBank/DDBJ whole genome shotgun (WGS) entry which is preliminary data.</text>
</comment>
<dbReference type="AlphaFoldDB" id="A0A445ISL8"/>
<reference evidence="2 3" key="1">
    <citation type="submission" date="2018-09" db="EMBL/GenBank/DDBJ databases">
        <title>A high-quality reference genome of wild soybean provides a powerful tool to mine soybean genomes.</title>
        <authorList>
            <person name="Xie M."/>
            <person name="Chung C.Y.L."/>
            <person name="Li M.-W."/>
            <person name="Wong F.-L."/>
            <person name="Chan T.-F."/>
            <person name="Lam H.-M."/>
        </authorList>
    </citation>
    <scope>NUCLEOTIDE SEQUENCE [LARGE SCALE GENOMIC DNA]</scope>
    <source>
        <strain evidence="3">cv. W05</strain>
        <tissue evidence="2">Hypocotyl of etiolated seedlings</tissue>
    </source>
</reference>
<dbReference type="InterPro" id="IPR027443">
    <property type="entry name" value="IPNS-like_sf"/>
</dbReference>
<sequence>SYRWGSPNATCIGQLSWSEAFHIPLTHMLGSAGTNTFSWTIQQFATQVSILAQTLAEILAQVNTFFEENCLPSSCYIRLNRYPPCPLASGLMPHTDSAFLTILHQDQVRGLQMLKDGKWFAVKPNPDALIIIIGDLFQAWSNGVYKSVEHRVVTNPKLERFSMAYFFCPSDATVKCQMPVSVTGLAYYLGLKSP</sequence>
<evidence type="ECO:0000313" key="2">
    <source>
        <dbReference type="EMBL" id="RZB89067.1"/>
    </source>
</evidence>
<protein>
    <submittedName>
        <fullName evidence="2">Gibberellin 2-beta-dioxygenase 8</fullName>
    </submittedName>
</protein>
<dbReference type="Gene3D" id="2.60.120.330">
    <property type="entry name" value="B-lactam Antibiotic, Isopenicillin N Synthase, Chain"/>
    <property type="match status" value="1"/>
</dbReference>
<feature type="domain" description="Fe2OG dioxygenase" evidence="1">
    <location>
        <begin position="71"/>
        <end position="169"/>
    </location>
</feature>
<dbReference type="Proteomes" id="UP000289340">
    <property type="component" value="Chromosome 10"/>
</dbReference>
<dbReference type="InterPro" id="IPR005123">
    <property type="entry name" value="Oxoglu/Fe-dep_dioxygenase_dom"/>
</dbReference>
<dbReference type="EMBL" id="QZWG01000010">
    <property type="protein sequence ID" value="RZB89067.1"/>
    <property type="molecule type" value="Genomic_DNA"/>
</dbReference>
<feature type="non-terminal residue" evidence="2">
    <location>
        <position position="1"/>
    </location>
</feature>
<name>A0A445ISL8_GLYSO</name>
<evidence type="ECO:0000259" key="1">
    <source>
        <dbReference type="PROSITE" id="PS51471"/>
    </source>
</evidence>
<accession>A0A445ISL8</accession>
<gene>
    <name evidence="2" type="ORF">D0Y65_028094</name>
</gene>
<keyword evidence="3" id="KW-1185">Reference proteome</keyword>
<keyword evidence="2" id="KW-0223">Dioxygenase</keyword>
<dbReference type="PANTHER" id="PTHR47990">
    <property type="entry name" value="2-OXOGLUTARATE (2OG) AND FE(II)-DEPENDENT OXYGENASE SUPERFAMILY PROTEIN-RELATED"/>
    <property type="match status" value="1"/>
</dbReference>
<proteinExistence type="predicted"/>
<dbReference type="PROSITE" id="PS51471">
    <property type="entry name" value="FE2OG_OXY"/>
    <property type="match status" value="1"/>
</dbReference>
<evidence type="ECO:0000313" key="3">
    <source>
        <dbReference type="Proteomes" id="UP000289340"/>
    </source>
</evidence>
<dbReference type="InterPro" id="IPR050231">
    <property type="entry name" value="Iron_ascorbate_oxido_reductase"/>
</dbReference>